<keyword evidence="3" id="KW-1185">Reference proteome</keyword>
<feature type="chain" id="PRO_5042274368" evidence="1">
    <location>
        <begin position="27"/>
        <end position="106"/>
    </location>
</feature>
<keyword evidence="1" id="KW-0732">Signal</keyword>
<dbReference type="KEGG" id="qsa:O6P43_000361"/>
<dbReference type="AlphaFoldDB" id="A0AAD7QGU3"/>
<evidence type="ECO:0000256" key="1">
    <source>
        <dbReference type="SAM" id="SignalP"/>
    </source>
</evidence>
<reference evidence="2 3" key="1">
    <citation type="journal article" date="2023" name="Science">
        <title>Elucidation of the pathway for biosynthesis of saponin adjuvants from the soapbark tree.</title>
        <authorList>
            <person name="Reed J."/>
            <person name="Orme A."/>
            <person name="El-Demerdash A."/>
            <person name="Owen C."/>
            <person name="Martin L.B.B."/>
            <person name="Misra R.C."/>
            <person name="Kikuchi S."/>
            <person name="Rejzek M."/>
            <person name="Martin A.C."/>
            <person name="Harkess A."/>
            <person name="Leebens-Mack J."/>
            <person name="Louveau T."/>
            <person name="Stephenson M.J."/>
            <person name="Osbourn A."/>
        </authorList>
    </citation>
    <scope>NUCLEOTIDE SEQUENCE [LARGE SCALE GENOMIC DNA]</scope>
    <source>
        <strain evidence="2">S10</strain>
    </source>
</reference>
<comment type="caution">
    <text evidence="2">The sequence shown here is derived from an EMBL/GenBank/DDBJ whole genome shotgun (WGS) entry which is preliminary data.</text>
</comment>
<dbReference type="Proteomes" id="UP001163823">
    <property type="component" value="Chromosome 1"/>
</dbReference>
<dbReference type="PANTHER" id="PTHR36619:SF2">
    <property type="entry name" value="OS04G0208900 PROTEIN"/>
    <property type="match status" value="1"/>
</dbReference>
<dbReference type="PANTHER" id="PTHR36619">
    <property type="entry name" value="OS04G0208900 PROTEIN"/>
    <property type="match status" value="1"/>
</dbReference>
<feature type="signal peptide" evidence="1">
    <location>
        <begin position="1"/>
        <end position="26"/>
    </location>
</feature>
<proteinExistence type="predicted"/>
<gene>
    <name evidence="2" type="ORF">O6P43_000361</name>
</gene>
<dbReference type="EMBL" id="JARAOO010000001">
    <property type="protein sequence ID" value="KAJ7981035.1"/>
    <property type="molecule type" value="Genomic_DNA"/>
</dbReference>
<name>A0AAD7QGU3_QUISA</name>
<evidence type="ECO:0000313" key="2">
    <source>
        <dbReference type="EMBL" id="KAJ7981035.1"/>
    </source>
</evidence>
<evidence type="ECO:0000313" key="3">
    <source>
        <dbReference type="Proteomes" id="UP001163823"/>
    </source>
</evidence>
<sequence length="106" mass="11705">MSTKYVFHILAICLLLSLSPLGITMAGRVVPPSAPSTITRPLVSEEAETYSTMKPQLDHKQGVFRRREVKGCLPKGFRHSSAPSRFVNYDQLGSNDCSSGMHSRKP</sequence>
<organism evidence="2 3">
    <name type="scientific">Quillaja saponaria</name>
    <name type="common">Soap bark tree</name>
    <dbReference type="NCBI Taxonomy" id="32244"/>
    <lineage>
        <taxon>Eukaryota</taxon>
        <taxon>Viridiplantae</taxon>
        <taxon>Streptophyta</taxon>
        <taxon>Embryophyta</taxon>
        <taxon>Tracheophyta</taxon>
        <taxon>Spermatophyta</taxon>
        <taxon>Magnoliopsida</taxon>
        <taxon>eudicotyledons</taxon>
        <taxon>Gunneridae</taxon>
        <taxon>Pentapetalae</taxon>
        <taxon>rosids</taxon>
        <taxon>fabids</taxon>
        <taxon>Fabales</taxon>
        <taxon>Quillajaceae</taxon>
        <taxon>Quillaja</taxon>
    </lineage>
</organism>
<protein>
    <submittedName>
        <fullName evidence="2">Maintenance of mitochondrial morphology protein like</fullName>
    </submittedName>
</protein>
<accession>A0AAD7QGU3</accession>